<dbReference type="Pfam" id="PF25675">
    <property type="entry name" value="Phage_nozzle"/>
    <property type="match status" value="1"/>
</dbReference>
<reference evidence="2" key="1">
    <citation type="submission" date="2024-10" db="EMBL/GenBank/DDBJ databases">
        <title>Characterization of Aeromonas dhakensis bacteriophages.</title>
        <authorList>
            <person name="Ansari F."/>
            <person name="Tyagi A."/>
            <person name="Shashidhar R."/>
            <person name="Nagar V."/>
        </authorList>
    </citation>
    <scope>NUCLEOTIDE SEQUENCE</scope>
</reference>
<evidence type="ECO:0000256" key="1">
    <source>
        <dbReference type="SAM" id="MobiDB-lite"/>
    </source>
</evidence>
<dbReference type="InterPro" id="IPR058003">
    <property type="entry name" value="Phage_gp12"/>
</dbReference>
<sequence>MARVGGSYESVVRGVSEQAPQDRRSGQMYEQVNMISDPVRGNVRRHGSEFQSAMMVVAPNALPTQMQLQEYARGATTRTYYCDGRELEIIYRKGPRVGSLLNIQCYDKTQGKFLGINASGGAVCADILENGVSSMVNIGKYMFISGATFTPTWAFEKRLPSANEQNSGVIWIRQGAFSRTYNVRMQLADGRIVLASHKTMPATYEGKLDTSDIVWNKDDPGAYTKSVTDRTNAYNTAVTQHIAMATASIQPENIAKGLATQMSAASGLGGFVVEGQFIYWQAGIGVVNTSVEDGGDDTYMRAVVHTVDSVEKLSPNHWGGKVVRIAPKKQSNKDAYYVMAHLKSGGDRGEVTWKETAGEVQTPLSIFGIAWASKDTLYIGSSPTALNQIAPDAKCPEFKPSTVGDSVSSPLPTFFGKPLSYLGVFQDRLLVATGAVVFASRPGDYFNMFRQSVLTVEDNDPVEMFALGSEDDVISWDTSFDRNHVLFGRKFQYIIPGRVMLSPKNPSIQIMSANEDAVEAEPKNSGNFVFFAKDTAKKGSLHQIQMGATSDSSESYECSQQLDKYIKGKPTQILCMTAPYNILVRSSDMPNGFYIYTYLDSMQGAERLFDSWSRWEWDYALGPCCGLAKWKGELLSFTVRNSENGCFLVCDKFTFDTAISAKPYLDSNRYYADVVNCNLWWDASFHEIADLAYDKHHEYYMLGSAISKVGYNMPWFDDKGHREHLVLGIGFEAYIEPTSPYMRDRNDKAIVNGRLTLSKLDVAVSDTGGLRAVMTTADREVEVAKFEGRILTRKANMVGRAPITDTVISVPVFKEIREFKLRISASNWLPLSITGIEWVGQWFSNVRRV</sequence>
<gene>
    <name evidence="2" type="ORF">vBAdhaPMF_0039</name>
</gene>
<evidence type="ECO:0008006" key="3">
    <source>
        <dbReference type="Google" id="ProtNLM"/>
    </source>
</evidence>
<protein>
    <recommendedName>
        <fullName evidence="3">Tail tubular protein B</fullName>
    </recommendedName>
</protein>
<organism evidence="2">
    <name type="scientific">Aeromonas phage vB_AdhaP_MF</name>
    <dbReference type="NCBI Taxonomy" id="3367373"/>
    <lineage>
        <taxon>Viruses</taxon>
        <taxon>Duplodnaviria</taxon>
        <taxon>Heunggongvirae</taxon>
        <taxon>Uroviricota</taxon>
        <taxon>Caudoviricetes</taxon>
        <taxon>Autographiviridae</taxon>
    </lineage>
</organism>
<feature type="region of interest" description="Disordered" evidence="1">
    <location>
        <begin position="1"/>
        <end position="27"/>
    </location>
</feature>
<name>A0AB74UJU6_9CAUD</name>
<accession>A0AB74UJU6</accession>
<proteinExistence type="predicted"/>
<evidence type="ECO:0000313" key="2">
    <source>
        <dbReference type="EMBL" id="XHV14286.1"/>
    </source>
</evidence>
<dbReference type="EMBL" id="PQ421477">
    <property type="protein sequence ID" value="XHV14286.1"/>
    <property type="molecule type" value="Genomic_DNA"/>
</dbReference>